<comment type="caution">
    <text evidence="2">The sequence shown here is derived from an EMBL/GenBank/DDBJ whole genome shotgun (WGS) entry which is preliminary data.</text>
</comment>
<feature type="signal peptide" evidence="1">
    <location>
        <begin position="1"/>
        <end position="16"/>
    </location>
</feature>
<reference evidence="2" key="2">
    <citation type="submission" date="2017-10" db="EMBL/GenBank/DDBJ databases">
        <title>Ladona fulva Genome sequencing and assembly.</title>
        <authorList>
            <person name="Murali S."/>
            <person name="Richards S."/>
            <person name="Bandaranaike D."/>
            <person name="Bellair M."/>
            <person name="Blankenburg K."/>
            <person name="Chao H."/>
            <person name="Dinh H."/>
            <person name="Doddapaneni H."/>
            <person name="Dugan-Rocha S."/>
            <person name="Elkadiri S."/>
            <person name="Gnanaolivu R."/>
            <person name="Hernandez B."/>
            <person name="Skinner E."/>
            <person name="Javaid M."/>
            <person name="Lee S."/>
            <person name="Li M."/>
            <person name="Ming W."/>
            <person name="Munidasa M."/>
            <person name="Muniz J."/>
            <person name="Nguyen L."/>
            <person name="Hughes D."/>
            <person name="Osuji N."/>
            <person name="Pu L.-L."/>
            <person name="Puazo M."/>
            <person name="Qu C."/>
            <person name="Quiroz J."/>
            <person name="Raj R."/>
            <person name="Weissenberger G."/>
            <person name="Xin Y."/>
            <person name="Zou X."/>
            <person name="Han Y."/>
            <person name="Worley K."/>
            <person name="Muzny D."/>
            <person name="Gibbs R."/>
        </authorList>
    </citation>
    <scope>NUCLEOTIDE SEQUENCE</scope>
    <source>
        <strain evidence="2">Sampled in the wild</strain>
    </source>
</reference>
<feature type="chain" id="PRO_5035474384" evidence="1">
    <location>
        <begin position="17"/>
        <end position="112"/>
    </location>
</feature>
<dbReference type="OrthoDB" id="8250900at2759"/>
<dbReference type="Proteomes" id="UP000792457">
    <property type="component" value="Unassembled WGS sequence"/>
</dbReference>
<evidence type="ECO:0000313" key="2">
    <source>
        <dbReference type="EMBL" id="KAG8238472.1"/>
    </source>
</evidence>
<sequence length="112" mass="11473">MQAILALLAVIGVASAGILAPVTTLVRTPSLDSAVIKSDRIGGNFAYSTASGHAYAAYAPVISHVTTPVAVSYSAHAPVVTSYAAPYASHFGYPYSYSYGAWTPSYGSVVVA</sequence>
<keyword evidence="3" id="KW-1185">Reference proteome</keyword>
<protein>
    <submittedName>
        <fullName evidence="2">Uncharacterized protein</fullName>
    </submittedName>
</protein>
<name>A0A8K0KNR4_LADFU</name>
<reference evidence="2" key="1">
    <citation type="submission" date="2013-04" db="EMBL/GenBank/DDBJ databases">
        <authorList>
            <person name="Qu J."/>
            <person name="Murali S.C."/>
            <person name="Bandaranaike D."/>
            <person name="Bellair M."/>
            <person name="Blankenburg K."/>
            <person name="Chao H."/>
            <person name="Dinh H."/>
            <person name="Doddapaneni H."/>
            <person name="Downs B."/>
            <person name="Dugan-Rocha S."/>
            <person name="Elkadiri S."/>
            <person name="Gnanaolivu R.D."/>
            <person name="Hernandez B."/>
            <person name="Javaid M."/>
            <person name="Jayaseelan J.C."/>
            <person name="Lee S."/>
            <person name="Li M."/>
            <person name="Ming W."/>
            <person name="Munidasa M."/>
            <person name="Muniz J."/>
            <person name="Nguyen L."/>
            <person name="Ongeri F."/>
            <person name="Osuji N."/>
            <person name="Pu L.-L."/>
            <person name="Puazo M."/>
            <person name="Qu C."/>
            <person name="Quiroz J."/>
            <person name="Raj R."/>
            <person name="Weissenberger G."/>
            <person name="Xin Y."/>
            <person name="Zou X."/>
            <person name="Han Y."/>
            <person name="Richards S."/>
            <person name="Worley K."/>
            <person name="Muzny D."/>
            <person name="Gibbs R."/>
        </authorList>
    </citation>
    <scope>NUCLEOTIDE SEQUENCE</scope>
    <source>
        <strain evidence="2">Sampled in the wild</strain>
    </source>
</reference>
<accession>A0A8K0KNR4</accession>
<evidence type="ECO:0000313" key="3">
    <source>
        <dbReference type="Proteomes" id="UP000792457"/>
    </source>
</evidence>
<organism evidence="2 3">
    <name type="scientific">Ladona fulva</name>
    <name type="common">Scarce chaser dragonfly</name>
    <name type="synonym">Libellula fulva</name>
    <dbReference type="NCBI Taxonomy" id="123851"/>
    <lineage>
        <taxon>Eukaryota</taxon>
        <taxon>Metazoa</taxon>
        <taxon>Ecdysozoa</taxon>
        <taxon>Arthropoda</taxon>
        <taxon>Hexapoda</taxon>
        <taxon>Insecta</taxon>
        <taxon>Pterygota</taxon>
        <taxon>Palaeoptera</taxon>
        <taxon>Odonata</taxon>
        <taxon>Epiprocta</taxon>
        <taxon>Anisoptera</taxon>
        <taxon>Libelluloidea</taxon>
        <taxon>Libellulidae</taxon>
        <taxon>Ladona</taxon>
    </lineage>
</organism>
<keyword evidence="1" id="KW-0732">Signal</keyword>
<evidence type="ECO:0000256" key="1">
    <source>
        <dbReference type="SAM" id="SignalP"/>
    </source>
</evidence>
<dbReference type="EMBL" id="KZ309355">
    <property type="protein sequence ID" value="KAG8238472.1"/>
    <property type="molecule type" value="Genomic_DNA"/>
</dbReference>
<gene>
    <name evidence="2" type="ORF">J437_LFUL016929</name>
</gene>
<dbReference type="AlphaFoldDB" id="A0A8K0KNR4"/>
<proteinExistence type="predicted"/>